<reference evidence="1" key="1">
    <citation type="submission" date="2016-10" db="EMBL/GenBank/DDBJ databases">
        <title>Sequence of Gallionella enrichment culture.</title>
        <authorList>
            <person name="Poehlein A."/>
            <person name="Muehling M."/>
            <person name="Daniel R."/>
        </authorList>
    </citation>
    <scope>NUCLEOTIDE SEQUENCE</scope>
</reference>
<dbReference type="EMBL" id="MLJW01000122">
    <property type="protein sequence ID" value="OIQ98195.1"/>
    <property type="molecule type" value="Genomic_DNA"/>
</dbReference>
<protein>
    <submittedName>
        <fullName evidence="1">Uncharacterized protein</fullName>
    </submittedName>
</protein>
<sequence>MLFMHSKLDLVVGHLNAAAGPMVRPADLALALREGTVAHVVAGQKTRIVRGLLHSVFTEIDPALILSCAREASADWRHANQLYAESLADGMPRVKAWERLVADRT</sequence>
<comment type="caution">
    <text evidence="1">The sequence shown here is derived from an EMBL/GenBank/DDBJ whole genome shotgun (WGS) entry which is preliminary data.</text>
</comment>
<gene>
    <name evidence="1" type="ORF">GALL_197890</name>
</gene>
<dbReference type="AlphaFoldDB" id="A0A1J5S8V4"/>
<accession>A0A1J5S8V4</accession>
<proteinExistence type="predicted"/>
<evidence type="ECO:0000313" key="1">
    <source>
        <dbReference type="EMBL" id="OIQ98195.1"/>
    </source>
</evidence>
<organism evidence="1">
    <name type="scientific">mine drainage metagenome</name>
    <dbReference type="NCBI Taxonomy" id="410659"/>
    <lineage>
        <taxon>unclassified sequences</taxon>
        <taxon>metagenomes</taxon>
        <taxon>ecological metagenomes</taxon>
    </lineage>
</organism>
<name>A0A1J5S8V4_9ZZZZ</name>